<proteinExistence type="predicted"/>
<accession>A0A2I4BFY5</accession>
<reference evidence="2" key="1">
    <citation type="submission" date="2025-08" db="UniProtKB">
        <authorList>
            <consortium name="RefSeq"/>
        </authorList>
    </citation>
    <scope>IDENTIFICATION</scope>
</reference>
<name>A0A2I4BFY5_AUSLI</name>
<dbReference type="GeneID" id="106519492"/>
<evidence type="ECO:0000313" key="2">
    <source>
        <dbReference type="RefSeq" id="XP_013866651.1"/>
    </source>
</evidence>
<protein>
    <submittedName>
        <fullName evidence="2">Uncharacterized protein LOC106519492</fullName>
    </submittedName>
</protein>
<dbReference type="OrthoDB" id="10055415at2759"/>
<organism evidence="1 2">
    <name type="scientific">Austrofundulus limnaeus</name>
    <name type="common">Annual killifish</name>
    <dbReference type="NCBI Taxonomy" id="52670"/>
    <lineage>
        <taxon>Eukaryota</taxon>
        <taxon>Metazoa</taxon>
        <taxon>Chordata</taxon>
        <taxon>Craniata</taxon>
        <taxon>Vertebrata</taxon>
        <taxon>Euteleostomi</taxon>
        <taxon>Actinopterygii</taxon>
        <taxon>Neopterygii</taxon>
        <taxon>Teleostei</taxon>
        <taxon>Neoteleostei</taxon>
        <taxon>Acanthomorphata</taxon>
        <taxon>Ovalentaria</taxon>
        <taxon>Atherinomorphae</taxon>
        <taxon>Cyprinodontiformes</taxon>
        <taxon>Rivulidae</taxon>
        <taxon>Austrofundulus</taxon>
    </lineage>
</organism>
<dbReference type="AlphaFoldDB" id="A0A2I4BFY5"/>
<dbReference type="InParanoid" id="A0A2I4BFY5"/>
<sequence>MADNTRQRKPKDADGDLVTELRALSAKFDRMQTSVEEQMNAKIDSLRGSLERTISESQAALKSEWEKTATELRLNLDMEVGILVSRMEKIELKMAENETRGKSFDPDVSLIVAGLPQADGDEDVVTKVKDLLREGLRCEPVPEVVAAERVRARGQHPGLVKVELKSVQDKVMVLRRKSKLRDHANYERVFVSSAKSHAERLLDYNLRTLLREIPAGKHYYLAANGRLVKRPPTGEATGNRPPV</sequence>
<dbReference type="Proteomes" id="UP000192220">
    <property type="component" value="Unplaced"/>
</dbReference>
<evidence type="ECO:0000313" key="1">
    <source>
        <dbReference type="Proteomes" id="UP000192220"/>
    </source>
</evidence>
<keyword evidence="1" id="KW-1185">Reference proteome</keyword>
<dbReference type="RefSeq" id="XP_013866651.1">
    <property type="nucleotide sequence ID" value="XM_014011197.1"/>
</dbReference>
<gene>
    <name evidence="2" type="primary">LOC106519492</name>
</gene>
<dbReference type="KEGG" id="alim:106519492"/>